<protein>
    <submittedName>
        <fullName evidence="2">Uncharacterized protein</fullName>
    </submittedName>
</protein>
<sequence>MNREIDNRPARRPIGLKLNPDHGRVSEGHDHLPDSPDQPAVPTRIALIETADLH</sequence>
<dbReference type="EMBL" id="JACHGN010000025">
    <property type="protein sequence ID" value="MBB5138856.1"/>
    <property type="molecule type" value="Genomic_DNA"/>
</dbReference>
<name>A0A840PIZ7_9ACTN</name>
<dbReference type="AlphaFoldDB" id="A0A840PIZ7"/>
<reference evidence="2 3" key="1">
    <citation type="submission" date="2020-08" db="EMBL/GenBank/DDBJ databases">
        <title>Genomic Encyclopedia of Type Strains, Phase IV (KMG-IV): sequencing the most valuable type-strain genomes for metagenomic binning, comparative biology and taxonomic classification.</title>
        <authorList>
            <person name="Goeker M."/>
        </authorList>
    </citation>
    <scope>NUCLEOTIDE SEQUENCE [LARGE SCALE GENOMIC DNA]</scope>
    <source>
        <strain evidence="2 3">DSM 45615</strain>
    </source>
</reference>
<gene>
    <name evidence="2" type="ORF">HNP84_008614</name>
</gene>
<dbReference type="Proteomes" id="UP000578449">
    <property type="component" value="Unassembled WGS sequence"/>
</dbReference>
<accession>A0A840PIZ7</accession>
<evidence type="ECO:0000313" key="3">
    <source>
        <dbReference type="Proteomes" id="UP000578449"/>
    </source>
</evidence>
<feature type="region of interest" description="Disordered" evidence="1">
    <location>
        <begin position="1"/>
        <end position="41"/>
    </location>
</feature>
<feature type="compositionally biased region" description="Basic and acidic residues" evidence="1">
    <location>
        <begin position="19"/>
        <end position="34"/>
    </location>
</feature>
<evidence type="ECO:0000256" key="1">
    <source>
        <dbReference type="SAM" id="MobiDB-lite"/>
    </source>
</evidence>
<dbReference type="RefSeq" id="WP_185055707.1">
    <property type="nucleotide sequence ID" value="NZ_BAABIX010000069.1"/>
</dbReference>
<proteinExistence type="predicted"/>
<evidence type="ECO:0000313" key="2">
    <source>
        <dbReference type="EMBL" id="MBB5138856.1"/>
    </source>
</evidence>
<organism evidence="2 3">
    <name type="scientific">Thermocatellispora tengchongensis</name>
    <dbReference type="NCBI Taxonomy" id="1073253"/>
    <lineage>
        <taxon>Bacteria</taxon>
        <taxon>Bacillati</taxon>
        <taxon>Actinomycetota</taxon>
        <taxon>Actinomycetes</taxon>
        <taxon>Streptosporangiales</taxon>
        <taxon>Streptosporangiaceae</taxon>
        <taxon>Thermocatellispora</taxon>
    </lineage>
</organism>
<keyword evidence="3" id="KW-1185">Reference proteome</keyword>
<comment type="caution">
    <text evidence="2">The sequence shown here is derived from an EMBL/GenBank/DDBJ whole genome shotgun (WGS) entry which is preliminary data.</text>
</comment>